<dbReference type="AlphaFoldDB" id="E0XRG5"/>
<protein>
    <submittedName>
        <fullName evidence="1">Uncharacterized protein</fullName>
    </submittedName>
</protein>
<proteinExistence type="predicted"/>
<name>E0XRG5_9GAMM</name>
<sequence>MSRHLGLQTGASLLGPVFNHTHRHILIPSEHHPNKNSYYEPSPVYLRSTHARHVAKRTGVCRCAARVWSASP</sequence>
<evidence type="ECO:0000313" key="1">
    <source>
        <dbReference type="EMBL" id="ADI17006.1"/>
    </source>
</evidence>
<organism evidence="1">
    <name type="scientific">uncultured Vibrionales bacterium HF0010_22E23</name>
    <dbReference type="NCBI Taxonomy" id="710999"/>
    <lineage>
        <taxon>Bacteria</taxon>
        <taxon>Pseudomonadati</taxon>
        <taxon>Pseudomonadota</taxon>
        <taxon>Gammaproteobacteria</taxon>
        <taxon>Vibrionales</taxon>
        <taxon>environmental samples</taxon>
    </lineage>
</organism>
<dbReference type="EMBL" id="GU474852">
    <property type="protein sequence ID" value="ADI17006.1"/>
    <property type="molecule type" value="Genomic_DNA"/>
</dbReference>
<accession>E0XRG5</accession>
<reference evidence="1" key="1">
    <citation type="journal article" date="2011" name="Environ. Microbiol.">
        <title>Time-series analyses of Monterey Bay coastal microbial picoplankton using a 'genome proxy' microarray.</title>
        <authorList>
            <person name="Rich V.I."/>
            <person name="Pham V.D."/>
            <person name="Eppley J."/>
            <person name="Shi Y."/>
            <person name="DeLong E.F."/>
        </authorList>
    </citation>
    <scope>NUCLEOTIDE SEQUENCE</scope>
</reference>